<protein>
    <submittedName>
        <fullName evidence="1">Aldolase</fullName>
    </submittedName>
</protein>
<comment type="caution">
    <text evidence="1">The sequence shown here is derived from an EMBL/GenBank/DDBJ whole genome shotgun (WGS) entry which is preliminary data.</text>
</comment>
<name>A0ACB8QYX3_9AGAM</name>
<dbReference type="EMBL" id="MU273465">
    <property type="protein sequence ID" value="KAI0037104.1"/>
    <property type="molecule type" value="Genomic_DNA"/>
</dbReference>
<evidence type="ECO:0000313" key="1">
    <source>
        <dbReference type="EMBL" id="KAI0037104.1"/>
    </source>
</evidence>
<reference evidence="1" key="1">
    <citation type="submission" date="2021-02" db="EMBL/GenBank/DDBJ databases">
        <authorList>
            <consortium name="DOE Joint Genome Institute"/>
            <person name="Ahrendt S."/>
            <person name="Looney B.P."/>
            <person name="Miyauchi S."/>
            <person name="Morin E."/>
            <person name="Drula E."/>
            <person name="Courty P.E."/>
            <person name="Chicoki N."/>
            <person name="Fauchery L."/>
            <person name="Kohler A."/>
            <person name="Kuo A."/>
            <person name="Labutti K."/>
            <person name="Pangilinan J."/>
            <person name="Lipzen A."/>
            <person name="Riley R."/>
            <person name="Andreopoulos W."/>
            <person name="He G."/>
            <person name="Johnson J."/>
            <person name="Barry K.W."/>
            <person name="Grigoriev I.V."/>
            <person name="Nagy L."/>
            <person name="Hibbett D."/>
            <person name="Henrissat B."/>
            <person name="Matheny P.B."/>
            <person name="Labbe J."/>
            <person name="Martin F."/>
        </authorList>
    </citation>
    <scope>NUCLEOTIDE SEQUENCE</scope>
    <source>
        <strain evidence="1">EC-137</strain>
    </source>
</reference>
<evidence type="ECO:0000313" key="2">
    <source>
        <dbReference type="Proteomes" id="UP000814128"/>
    </source>
</evidence>
<organism evidence="1 2">
    <name type="scientific">Vararia minispora EC-137</name>
    <dbReference type="NCBI Taxonomy" id="1314806"/>
    <lineage>
        <taxon>Eukaryota</taxon>
        <taxon>Fungi</taxon>
        <taxon>Dikarya</taxon>
        <taxon>Basidiomycota</taxon>
        <taxon>Agaricomycotina</taxon>
        <taxon>Agaricomycetes</taxon>
        <taxon>Russulales</taxon>
        <taxon>Lachnocladiaceae</taxon>
        <taxon>Vararia</taxon>
    </lineage>
</organism>
<reference evidence="1" key="2">
    <citation type="journal article" date="2022" name="New Phytol.">
        <title>Evolutionary transition to the ectomycorrhizal habit in the genomes of a hyperdiverse lineage of mushroom-forming fungi.</title>
        <authorList>
            <person name="Looney B."/>
            <person name="Miyauchi S."/>
            <person name="Morin E."/>
            <person name="Drula E."/>
            <person name="Courty P.E."/>
            <person name="Kohler A."/>
            <person name="Kuo A."/>
            <person name="LaButti K."/>
            <person name="Pangilinan J."/>
            <person name="Lipzen A."/>
            <person name="Riley R."/>
            <person name="Andreopoulos W."/>
            <person name="He G."/>
            <person name="Johnson J."/>
            <person name="Nolan M."/>
            <person name="Tritt A."/>
            <person name="Barry K.W."/>
            <person name="Grigoriev I.V."/>
            <person name="Nagy L.G."/>
            <person name="Hibbett D."/>
            <person name="Henrissat B."/>
            <person name="Matheny P.B."/>
            <person name="Labbe J."/>
            <person name="Martin F.M."/>
        </authorList>
    </citation>
    <scope>NUCLEOTIDE SEQUENCE</scope>
    <source>
        <strain evidence="1">EC-137</strain>
    </source>
</reference>
<proteinExistence type="predicted"/>
<gene>
    <name evidence="1" type="ORF">K488DRAFT_39480</name>
</gene>
<dbReference type="Proteomes" id="UP000814128">
    <property type="component" value="Unassembled WGS sequence"/>
</dbReference>
<keyword evidence="2" id="KW-1185">Reference proteome</keyword>
<sequence length="334" mass="35175">MSLLASVRARVVVDVDSMDPAVATAHVADGRFSDMTSNQAIANGESARPEQAAVLAQAIDTARKEGAGKSHDEIVQHAVDLFTVLLAKNVLPHLTGRVHAQTAPATAYDTAATIAHAARLVDLFAANGVPADRVCIKIPATPESLLACAALEKRGIRTLATTLFSVPQAIAAHQARCLYVAPYFNELPVHFEPAVWKPYADTAREHPMSPVILHIVATYRALDAKTLVMPASIVTAEEVLALVSLSPHHLTLSPAVLNKLAALPASPLPDALPLPTVPDAPPAYLESSAAPLRDALAADTETTRKLADALRIFSAQEAALKERIGAALARATDV</sequence>
<accession>A0ACB8QYX3</accession>